<dbReference type="InterPro" id="IPR008972">
    <property type="entry name" value="Cupredoxin"/>
</dbReference>
<dbReference type="GO" id="GO:0005886">
    <property type="term" value="C:plasma membrane"/>
    <property type="evidence" value="ECO:0007669"/>
    <property type="project" value="TreeGrafter"/>
</dbReference>
<comment type="similarity">
    <text evidence="8">Belongs to the early nodulin-like (ENODL) family.</text>
</comment>
<evidence type="ECO:0000313" key="14">
    <source>
        <dbReference type="Proteomes" id="UP000541444"/>
    </source>
</evidence>
<evidence type="ECO:0000256" key="11">
    <source>
        <dbReference type="SAM" id="SignalP"/>
    </source>
</evidence>
<keyword evidence="10" id="KW-1133">Transmembrane helix</keyword>
<dbReference type="GO" id="GO:0012505">
    <property type="term" value="C:endomembrane system"/>
    <property type="evidence" value="ECO:0007669"/>
    <property type="project" value="UniProtKB-SubCell"/>
</dbReference>
<evidence type="ECO:0000256" key="3">
    <source>
        <dbReference type="ARBA" id="ARBA00022729"/>
    </source>
</evidence>
<organism evidence="13 14">
    <name type="scientific">Kingdonia uniflora</name>
    <dbReference type="NCBI Taxonomy" id="39325"/>
    <lineage>
        <taxon>Eukaryota</taxon>
        <taxon>Viridiplantae</taxon>
        <taxon>Streptophyta</taxon>
        <taxon>Embryophyta</taxon>
        <taxon>Tracheophyta</taxon>
        <taxon>Spermatophyta</taxon>
        <taxon>Magnoliopsida</taxon>
        <taxon>Ranunculales</taxon>
        <taxon>Circaeasteraceae</taxon>
        <taxon>Kingdonia</taxon>
    </lineage>
</organism>
<name>A0A7J7MFU0_9MAGN</name>
<keyword evidence="14" id="KW-1185">Reference proteome</keyword>
<dbReference type="SUPFAM" id="SSF49503">
    <property type="entry name" value="Cupredoxins"/>
    <property type="match status" value="1"/>
</dbReference>
<evidence type="ECO:0000256" key="5">
    <source>
        <dbReference type="ARBA" id="ARBA00023157"/>
    </source>
</evidence>
<dbReference type="Pfam" id="PF02298">
    <property type="entry name" value="Cu_bind_like"/>
    <property type="match status" value="1"/>
</dbReference>
<dbReference type="EMBL" id="JACGCM010001557">
    <property type="protein sequence ID" value="KAF6153682.1"/>
    <property type="molecule type" value="Genomic_DNA"/>
</dbReference>
<keyword evidence="3 11" id="KW-0732">Signal</keyword>
<keyword evidence="10" id="KW-0812">Transmembrane</keyword>
<dbReference type="FunFam" id="2.60.40.420:FF:000010">
    <property type="entry name" value="Early nodulin-like protein 1"/>
    <property type="match status" value="1"/>
</dbReference>
<sequence length="192" mass="21059">MGDLRISKHQLFYIVQLLLLLQIKVECSQYKVGDLSAWGIPTSSNKYVYTNWSKKHQFQLGDSLLFLYPPSQDSLIQVSDQSFTTCNLKNPILYMDDGNSLFNITSPGKYYFTSGQPGHCEKSQKLEISVLSGNGSESSPLSIVPATSPSYQTAFGSMPSTSYSSKLTAFSQTNTVTFILVIIALVGGGILT</sequence>
<dbReference type="InterPro" id="IPR041846">
    <property type="entry name" value="ENL_dom"/>
</dbReference>
<reference evidence="13 14" key="1">
    <citation type="journal article" date="2020" name="IScience">
        <title>Genome Sequencing of the Endangered Kingdonia uniflora (Circaeasteraceae, Ranunculales) Reveals Potential Mechanisms of Evolutionary Specialization.</title>
        <authorList>
            <person name="Sun Y."/>
            <person name="Deng T."/>
            <person name="Zhang A."/>
            <person name="Moore M.J."/>
            <person name="Landis J.B."/>
            <person name="Lin N."/>
            <person name="Zhang H."/>
            <person name="Zhang X."/>
            <person name="Huang J."/>
            <person name="Zhang X."/>
            <person name="Sun H."/>
            <person name="Wang H."/>
        </authorList>
    </citation>
    <scope>NUCLEOTIDE SEQUENCE [LARGE SCALE GENOMIC DNA]</scope>
    <source>
        <strain evidence="13">TB1705</strain>
        <tissue evidence="13">Leaf</tissue>
    </source>
</reference>
<feature type="chain" id="PRO_5029489950" description="Phytocyanin domain-containing protein" evidence="11">
    <location>
        <begin position="28"/>
        <end position="192"/>
    </location>
</feature>
<dbReference type="CDD" id="cd11019">
    <property type="entry name" value="OsENODL1_like"/>
    <property type="match status" value="1"/>
</dbReference>
<dbReference type="GO" id="GO:0098552">
    <property type="term" value="C:side of membrane"/>
    <property type="evidence" value="ECO:0007669"/>
    <property type="project" value="UniProtKB-KW"/>
</dbReference>
<dbReference type="PANTHER" id="PTHR33021">
    <property type="entry name" value="BLUE COPPER PROTEIN"/>
    <property type="match status" value="1"/>
</dbReference>
<dbReference type="Gene3D" id="2.60.40.420">
    <property type="entry name" value="Cupredoxins - blue copper proteins"/>
    <property type="match status" value="1"/>
</dbReference>
<keyword evidence="7" id="KW-0449">Lipoprotein</keyword>
<evidence type="ECO:0000313" key="13">
    <source>
        <dbReference type="EMBL" id="KAF6153682.1"/>
    </source>
</evidence>
<dbReference type="InterPro" id="IPR003245">
    <property type="entry name" value="Phytocyanin_dom"/>
</dbReference>
<comment type="caution">
    <text evidence="13">The sequence shown here is derived from an EMBL/GenBank/DDBJ whole genome shotgun (WGS) entry which is preliminary data.</text>
</comment>
<keyword evidence="6" id="KW-0325">Glycoprotein</keyword>
<dbReference type="Proteomes" id="UP000541444">
    <property type="component" value="Unassembled WGS sequence"/>
</dbReference>
<dbReference type="OrthoDB" id="782862at2759"/>
<dbReference type="InterPro" id="IPR039391">
    <property type="entry name" value="Phytocyanin-like"/>
</dbReference>
<comment type="subcellular location">
    <subcellularLocation>
        <location evidence="9">Endomembrane system</location>
        <topology evidence="9">Lipid-anchor</topology>
    </subcellularLocation>
    <subcellularLocation>
        <location evidence="1">Membrane</location>
        <topology evidence="1">Lipid-anchor</topology>
        <topology evidence="1">GPI-anchor</topology>
    </subcellularLocation>
</comment>
<keyword evidence="5" id="KW-1015">Disulfide bond</keyword>
<dbReference type="PROSITE" id="PS51485">
    <property type="entry name" value="PHYTOCYANIN"/>
    <property type="match status" value="1"/>
</dbReference>
<evidence type="ECO:0000256" key="7">
    <source>
        <dbReference type="ARBA" id="ARBA00023288"/>
    </source>
</evidence>
<dbReference type="PANTHER" id="PTHR33021:SF44">
    <property type="entry name" value="EARLY NODULIN-LIKE PROTEIN 8"/>
    <property type="match status" value="1"/>
</dbReference>
<evidence type="ECO:0000256" key="4">
    <source>
        <dbReference type="ARBA" id="ARBA00023136"/>
    </source>
</evidence>
<evidence type="ECO:0000256" key="8">
    <source>
        <dbReference type="ARBA" id="ARBA00035011"/>
    </source>
</evidence>
<evidence type="ECO:0000256" key="2">
    <source>
        <dbReference type="ARBA" id="ARBA00022622"/>
    </source>
</evidence>
<feature type="non-terminal residue" evidence="13">
    <location>
        <position position="1"/>
    </location>
</feature>
<evidence type="ECO:0000256" key="9">
    <source>
        <dbReference type="ARBA" id="ARBA00037868"/>
    </source>
</evidence>
<evidence type="ECO:0000256" key="1">
    <source>
        <dbReference type="ARBA" id="ARBA00004589"/>
    </source>
</evidence>
<feature type="signal peptide" evidence="11">
    <location>
        <begin position="1"/>
        <end position="27"/>
    </location>
</feature>
<keyword evidence="2" id="KW-0336">GPI-anchor</keyword>
<evidence type="ECO:0000256" key="6">
    <source>
        <dbReference type="ARBA" id="ARBA00023180"/>
    </source>
</evidence>
<evidence type="ECO:0000256" key="10">
    <source>
        <dbReference type="SAM" id="Phobius"/>
    </source>
</evidence>
<protein>
    <recommendedName>
        <fullName evidence="12">Phytocyanin domain-containing protein</fullName>
    </recommendedName>
</protein>
<dbReference type="AlphaFoldDB" id="A0A7J7MFU0"/>
<keyword evidence="4 10" id="KW-0472">Membrane</keyword>
<proteinExistence type="inferred from homology"/>
<evidence type="ECO:0000259" key="12">
    <source>
        <dbReference type="PROSITE" id="PS51485"/>
    </source>
</evidence>
<gene>
    <name evidence="13" type="ORF">GIB67_000915</name>
</gene>
<feature type="domain" description="Phytocyanin" evidence="12">
    <location>
        <begin position="28"/>
        <end position="132"/>
    </location>
</feature>
<dbReference type="GO" id="GO:0009055">
    <property type="term" value="F:electron transfer activity"/>
    <property type="evidence" value="ECO:0007669"/>
    <property type="project" value="InterPro"/>
</dbReference>
<accession>A0A7J7MFU0</accession>
<feature type="transmembrane region" description="Helical" evidence="10">
    <location>
        <begin position="167"/>
        <end position="191"/>
    </location>
</feature>